<accession>A0AAV4UN74</accession>
<evidence type="ECO:0000313" key="1">
    <source>
        <dbReference type="EMBL" id="GIY59014.1"/>
    </source>
</evidence>
<sequence>MLYIETDDVQVHSEVPSEVASSNSSEMLSNLSDEERCARISCLLMKKDISQSLLDTFNATTFGSDEDDRVKLKALTQDLINTLRE</sequence>
<dbReference type="AlphaFoldDB" id="A0AAV4UN74"/>
<comment type="caution">
    <text evidence="1">The sequence shown here is derived from an EMBL/GenBank/DDBJ whole genome shotgun (WGS) entry which is preliminary data.</text>
</comment>
<gene>
    <name evidence="1" type="ORF">CDAR_44171</name>
</gene>
<organism evidence="1 2">
    <name type="scientific">Caerostris darwini</name>
    <dbReference type="NCBI Taxonomy" id="1538125"/>
    <lineage>
        <taxon>Eukaryota</taxon>
        <taxon>Metazoa</taxon>
        <taxon>Ecdysozoa</taxon>
        <taxon>Arthropoda</taxon>
        <taxon>Chelicerata</taxon>
        <taxon>Arachnida</taxon>
        <taxon>Araneae</taxon>
        <taxon>Araneomorphae</taxon>
        <taxon>Entelegynae</taxon>
        <taxon>Araneoidea</taxon>
        <taxon>Araneidae</taxon>
        <taxon>Caerostris</taxon>
    </lineage>
</organism>
<evidence type="ECO:0000313" key="2">
    <source>
        <dbReference type="Proteomes" id="UP001054837"/>
    </source>
</evidence>
<name>A0AAV4UN74_9ARAC</name>
<keyword evidence="2" id="KW-1185">Reference proteome</keyword>
<protein>
    <submittedName>
        <fullName evidence="1">Uncharacterized protein</fullName>
    </submittedName>
</protein>
<reference evidence="1 2" key="1">
    <citation type="submission" date="2021-06" db="EMBL/GenBank/DDBJ databases">
        <title>Caerostris darwini draft genome.</title>
        <authorList>
            <person name="Kono N."/>
            <person name="Arakawa K."/>
        </authorList>
    </citation>
    <scope>NUCLEOTIDE SEQUENCE [LARGE SCALE GENOMIC DNA]</scope>
</reference>
<dbReference type="EMBL" id="BPLQ01011595">
    <property type="protein sequence ID" value="GIY59014.1"/>
    <property type="molecule type" value="Genomic_DNA"/>
</dbReference>
<proteinExistence type="predicted"/>
<dbReference type="Proteomes" id="UP001054837">
    <property type="component" value="Unassembled WGS sequence"/>
</dbReference>
<feature type="non-terminal residue" evidence="1">
    <location>
        <position position="85"/>
    </location>
</feature>